<gene>
    <name evidence="2" type="ORF">VE01_10777</name>
</gene>
<dbReference type="EMBL" id="KV460225">
    <property type="protein sequence ID" value="PQM43881.1"/>
    <property type="molecule type" value="Genomic_DNA"/>
</dbReference>
<evidence type="ECO:0000256" key="1">
    <source>
        <dbReference type="SAM" id="MobiDB-lite"/>
    </source>
</evidence>
<accession>A0A2P6FGV6</accession>
<feature type="region of interest" description="Disordered" evidence="1">
    <location>
        <begin position="81"/>
        <end position="119"/>
    </location>
</feature>
<evidence type="ECO:0000313" key="3">
    <source>
        <dbReference type="Proteomes" id="UP000091956"/>
    </source>
</evidence>
<sequence length="173" mass="19036">MSTQHRVPRFIRITHSHPSNPSSLFSPILQYTYSTQPSSPIPTALPLAPQTLPKPPHIKYPPFCGRTEEQATLCARHCRTSSTRSLPPTPHTHTHHQPSHGIPCNSSRRAMGKALGSPEKTPLLRPAMLLLALGKPRGYYERLTCMKCCWCSAVGWLGSGNGGRCVHSAPCLR</sequence>
<organism evidence="2 3">
    <name type="scientific">Pseudogymnoascus verrucosus</name>
    <dbReference type="NCBI Taxonomy" id="342668"/>
    <lineage>
        <taxon>Eukaryota</taxon>
        <taxon>Fungi</taxon>
        <taxon>Dikarya</taxon>
        <taxon>Ascomycota</taxon>
        <taxon>Pezizomycotina</taxon>
        <taxon>Leotiomycetes</taxon>
        <taxon>Thelebolales</taxon>
        <taxon>Thelebolaceae</taxon>
        <taxon>Pseudogymnoascus</taxon>
    </lineage>
</organism>
<dbReference type="RefSeq" id="XP_059320211.1">
    <property type="nucleotide sequence ID" value="XM_059464228.1"/>
</dbReference>
<reference evidence="3" key="2">
    <citation type="journal article" date="2018" name="Nat. Commun.">
        <title>Extreme sensitivity to ultraviolet light in the fungal pathogen causing white-nose syndrome of bats.</title>
        <authorList>
            <person name="Palmer J.M."/>
            <person name="Drees K.P."/>
            <person name="Foster J.T."/>
            <person name="Lindner D.L."/>
        </authorList>
    </citation>
    <scope>NUCLEOTIDE SEQUENCE [LARGE SCALE GENOMIC DNA]</scope>
    <source>
        <strain evidence="3">UAMH 10579</strain>
    </source>
</reference>
<name>A0A2P6FGV6_9PEZI</name>
<evidence type="ECO:0000313" key="2">
    <source>
        <dbReference type="EMBL" id="PQM43881.1"/>
    </source>
</evidence>
<dbReference type="Proteomes" id="UP000091956">
    <property type="component" value="Unassembled WGS sequence"/>
</dbReference>
<reference evidence="2 3" key="1">
    <citation type="submission" date="2016-03" db="EMBL/GenBank/DDBJ databases">
        <title>Comparative genomics of Pseudogymnoascus destructans, the fungus causing white-nose syndrome of bats.</title>
        <authorList>
            <person name="Palmer J.M."/>
            <person name="Drees K.P."/>
            <person name="Foster J.T."/>
            <person name="Lindner D.L."/>
        </authorList>
    </citation>
    <scope>NUCLEOTIDE SEQUENCE [LARGE SCALE GENOMIC DNA]</scope>
    <source>
        <strain evidence="2 3">UAMH 10579</strain>
    </source>
</reference>
<dbReference type="AlphaFoldDB" id="A0A2P6FGV6"/>
<proteinExistence type="predicted"/>
<protein>
    <submittedName>
        <fullName evidence="2">Uncharacterized protein</fullName>
    </submittedName>
</protein>
<keyword evidence="3" id="KW-1185">Reference proteome</keyword>
<dbReference type="GeneID" id="84234326"/>